<dbReference type="InterPro" id="IPR000515">
    <property type="entry name" value="MetI-like"/>
</dbReference>
<feature type="transmembrane region" description="Helical" evidence="7">
    <location>
        <begin position="12"/>
        <end position="35"/>
    </location>
</feature>
<dbReference type="EMBL" id="WSEM01000008">
    <property type="protein sequence ID" value="MVQ34869.1"/>
    <property type="molecule type" value="Genomic_DNA"/>
</dbReference>
<proteinExistence type="inferred from homology"/>
<comment type="similarity">
    <text evidence="7">Belongs to the binding-protein-dependent transport system permease family.</text>
</comment>
<dbReference type="Gene3D" id="1.10.3720.10">
    <property type="entry name" value="MetI-like"/>
    <property type="match status" value="1"/>
</dbReference>
<dbReference type="Pfam" id="PF00528">
    <property type="entry name" value="BPD_transp_1"/>
    <property type="match status" value="1"/>
</dbReference>
<dbReference type="PANTHER" id="PTHR43744">
    <property type="entry name" value="ABC TRANSPORTER PERMEASE PROTEIN MG189-RELATED-RELATED"/>
    <property type="match status" value="1"/>
</dbReference>
<comment type="caution">
    <text evidence="9">The sequence shown here is derived from an EMBL/GenBank/DDBJ whole genome shotgun (WGS) entry which is preliminary data.</text>
</comment>
<feature type="transmembrane region" description="Helical" evidence="7">
    <location>
        <begin position="183"/>
        <end position="205"/>
    </location>
</feature>
<evidence type="ECO:0000256" key="4">
    <source>
        <dbReference type="ARBA" id="ARBA00022692"/>
    </source>
</evidence>
<evidence type="ECO:0000256" key="1">
    <source>
        <dbReference type="ARBA" id="ARBA00004651"/>
    </source>
</evidence>
<protein>
    <submittedName>
        <fullName evidence="9">ABC transporter permease subunit</fullName>
    </submittedName>
</protein>
<feature type="transmembrane region" description="Helical" evidence="7">
    <location>
        <begin position="79"/>
        <end position="98"/>
    </location>
</feature>
<feature type="transmembrane region" description="Helical" evidence="7">
    <location>
        <begin position="110"/>
        <end position="130"/>
    </location>
</feature>
<gene>
    <name evidence="9" type="ORF">GON05_09385</name>
</gene>
<dbReference type="InterPro" id="IPR035906">
    <property type="entry name" value="MetI-like_sf"/>
</dbReference>
<name>A0ABW9U444_9BACL</name>
<dbReference type="Proteomes" id="UP000467637">
    <property type="component" value="Unassembled WGS sequence"/>
</dbReference>
<evidence type="ECO:0000256" key="3">
    <source>
        <dbReference type="ARBA" id="ARBA00022475"/>
    </source>
</evidence>
<accession>A0ABW9U444</accession>
<keyword evidence="5 7" id="KW-1133">Transmembrane helix</keyword>
<comment type="subcellular location">
    <subcellularLocation>
        <location evidence="1 7">Cell membrane</location>
        <topology evidence="1 7">Multi-pass membrane protein</topology>
    </subcellularLocation>
</comment>
<evidence type="ECO:0000313" key="9">
    <source>
        <dbReference type="EMBL" id="MVQ34869.1"/>
    </source>
</evidence>
<keyword evidence="6 7" id="KW-0472">Membrane</keyword>
<dbReference type="RefSeq" id="WP_157318910.1">
    <property type="nucleotide sequence ID" value="NZ_WSEM01000008.1"/>
</dbReference>
<evidence type="ECO:0000256" key="2">
    <source>
        <dbReference type="ARBA" id="ARBA00022448"/>
    </source>
</evidence>
<dbReference type="SUPFAM" id="SSF161098">
    <property type="entry name" value="MetI-like"/>
    <property type="match status" value="1"/>
</dbReference>
<evidence type="ECO:0000313" key="10">
    <source>
        <dbReference type="Proteomes" id="UP000467637"/>
    </source>
</evidence>
<feature type="transmembrane region" description="Helical" evidence="7">
    <location>
        <begin position="260"/>
        <end position="277"/>
    </location>
</feature>
<evidence type="ECO:0000256" key="6">
    <source>
        <dbReference type="ARBA" id="ARBA00023136"/>
    </source>
</evidence>
<dbReference type="PANTHER" id="PTHR43744:SF9">
    <property type="entry name" value="POLYGALACTURONAN_RHAMNOGALACTURONAN TRANSPORT SYSTEM PERMEASE PROTEIN YTCP"/>
    <property type="match status" value="1"/>
</dbReference>
<keyword evidence="10" id="KW-1185">Reference proteome</keyword>
<dbReference type="PROSITE" id="PS50928">
    <property type="entry name" value="ABC_TM1"/>
    <property type="match status" value="1"/>
</dbReference>
<keyword evidence="3" id="KW-1003">Cell membrane</keyword>
<evidence type="ECO:0000256" key="7">
    <source>
        <dbReference type="RuleBase" id="RU363032"/>
    </source>
</evidence>
<keyword evidence="4 7" id="KW-0812">Transmembrane</keyword>
<feature type="transmembrane region" description="Helical" evidence="7">
    <location>
        <begin position="142"/>
        <end position="162"/>
    </location>
</feature>
<keyword evidence="2 7" id="KW-0813">Transport</keyword>
<dbReference type="CDD" id="cd06261">
    <property type="entry name" value="TM_PBP2"/>
    <property type="match status" value="1"/>
</dbReference>
<evidence type="ECO:0000256" key="5">
    <source>
        <dbReference type="ARBA" id="ARBA00022989"/>
    </source>
</evidence>
<evidence type="ECO:0000259" key="8">
    <source>
        <dbReference type="PROSITE" id="PS50928"/>
    </source>
</evidence>
<feature type="domain" description="ABC transmembrane type-1" evidence="8">
    <location>
        <begin position="75"/>
        <end position="277"/>
    </location>
</feature>
<sequence length="292" mass="32414">MKIKQSMTDRVFITTVYVLLGLLCLSFIIPILQVITNSLSPPDVINSYGFHLIPTRFDLSGYKTVLQDDRIWQAYGHTIIRTLLGTSITVLLTFLGAYPLSKANLPNRKLWTSLIVVTMFFSGGMIPSYLLVKNLGMMNSMWALVLPAAISTYMLLVTRSFLAGLPESLEESAKIDGANDIVILFRIILPLSLPIIATVALYSAVSNWNAWFDAMIYIQDQKKQVLQIILRNILLVGTDSMLEQASSGNKLTVSAENLKMATLMVSILPILVVYPFLQKYFIKGALIGSIKG</sequence>
<organism evidence="9 10">
    <name type="scientific">Paenibacillus anseongense</name>
    <dbReference type="NCBI Taxonomy" id="2682845"/>
    <lineage>
        <taxon>Bacteria</taxon>
        <taxon>Bacillati</taxon>
        <taxon>Bacillota</taxon>
        <taxon>Bacilli</taxon>
        <taxon>Bacillales</taxon>
        <taxon>Paenibacillaceae</taxon>
        <taxon>Paenibacillus</taxon>
    </lineage>
</organism>
<reference evidence="9 10" key="1">
    <citation type="submission" date="2019-12" db="EMBL/GenBank/DDBJ databases">
        <authorList>
            <person name="Huq M.A."/>
        </authorList>
    </citation>
    <scope>NUCLEOTIDE SEQUENCE [LARGE SCALE GENOMIC DNA]</scope>
    <source>
        <strain evidence="9 10">MAH-34</strain>
    </source>
</reference>